<name>A0ACB0JS76_TRIPR</name>
<dbReference type="Proteomes" id="UP001177021">
    <property type="component" value="Unassembled WGS sequence"/>
</dbReference>
<organism evidence="1 2">
    <name type="scientific">Trifolium pratense</name>
    <name type="common">Red clover</name>
    <dbReference type="NCBI Taxonomy" id="57577"/>
    <lineage>
        <taxon>Eukaryota</taxon>
        <taxon>Viridiplantae</taxon>
        <taxon>Streptophyta</taxon>
        <taxon>Embryophyta</taxon>
        <taxon>Tracheophyta</taxon>
        <taxon>Spermatophyta</taxon>
        <taxon>Magnoliopsida</taxon>
        <taxon>eudicotyledons</taxon>
        <taxon>Gunneridae</taxon>
        <taxon>Pentapetalae</taxon>
        <taxon>rosids</taxon>
        <taxon>fabids</taxon>
        <taxon>Fabales</taxon>
        <taxon>Fabaceae</taxon>
        <taxon>Papilionoideae</taxon>
        <taxon>50 kb inversion clade</taxon>
        <taxon>NPAAA clade</taxon>
        <taxon>Hologalegina</taxon>
        <taxon>IRL clade</taxon>
        <taxon>Trifolieae</taxon>
        <taxon>Trifolium</taxon>
    </lineage>
</organism>
<keyword evidence="2" id="KW-1185">Reference proteome</keyword>
<evidence type="ECO:0000313" key="2">
    <source>
        <dbReference type="Proteomes" id="UP001177021"/>
    </source>
</evidence>
<dbReference type="EMBL" id="CASHSV030000109">
    <property type="protein sequence ID" value="CAJ2646465.1"/>
    <property type="molecule type" value="Genomic_DNA"/>
</dbReference>
<accession>A0ACB0JS76</accession>
<reference evidence="1" key="1">
    <citation type="submission" date="2023-10" db="EMBL/GenBank/DDBJ databases">
        <authorList>
            <person name="Rodriguez Cubillos JULIANA M."/>
            <person name="De Vega J."/>
        </authorList>
    </citation>
    <scope>NUCLEOTIDE SEQUENCE</scope>
</reference>
<sequence length="522" mass="60215">MRSSMFGSFSSSFTNIGSSSSSSSWFELYASFSTFMMLLRTAINDLIPLRLRTFIISKLQSFFTNYQPNNQVSLQIDQYWDGTTNNLFYAAKEYLPTKISNTYKSLKVGKLPKHNNIVLAFDGKQTVVDEFEDIKVKWKLVKNSNNDDLFDNPKKEYKHKSSKDYEENGFVLSFDEKHRDKVMEKYLPHVLRTHEVIKAGQRTLKIHSMQSGPWKQSDLTHPASFDSLALEPDLKKAIIDDLDRFLKRKTLYKKVGKPWKRGYLLYGPPGTGKSSLIAAMAKYLKFDVYDLDLSSVYSNSELMRAMRETSNQSIIVIEDIDCNIEVLDRSKPDKYSDSISGTKVVKTKSKPRRFTLSGLLNYMDGLWSSCGEERILIFTTNHKDKVDPALLRPGRMDMHINLSFLKAKAFKILASNYLDIEGNHQPLLEQIEELLERVEVTPAVVAEHLLRSEDPNVALEEVIKFLQEIDVSRVVMDEDYSQQQCSENQIEHRTSKTSKLWFNCFKLLESKQKRNRSAKKTK</sequence>
<comment type="caution">
    <text evidence="1">The sequence shown here is derived from an EMBL/GenBank/DDBJ whole genome shotgun (WGS) entry which is preliminary data.</text>
</comment>
<proteinExistence type="predicted"/>
<gene>
    <name evidence="1" type="ORF">MILVUS5_LOCUS15173</name>
</gene>
<protein>
    <submittedName>
        <fullName evidence="1">Uncharacterized protein</fullName>
    </submittedName>
</protein>
<evidence type="ECO:0000313" key="1">
    <source>
        <dbReference type="EMBL" id="CAJ2646465.1"/>
    </source>
</evidence>